<sequence>MALIRNLEKRVINARVHEEVKADYNVVVQDGQKYIQINTYGSENRPTQKVSQTIQLNEDSARQLLKIIRAELGVSL</sequence>
<dbReference type="EMBL" id="LGIQ01000011">
    <property type="protein sequence ID" value="KNB69506.1"/>
    <property type="molecule type" value="Genomic_DNA"/>
</dbReference>
<protein>
    <recommendedName>
        <fullName evidence="5">Methionyl-tRNA formyltransferase</fullName>
    </recommendedName>
</protein>
<dbReference type="Proteomes" id="UP000319578">
    <property type="component" value="Unassembled WGS sequence"/>
</dbReference>
<dbReference type="OrthoDB" id="1825511at2"/>
<accession>A0A0K9YLH0</accession>
<evidence type="ECO:0000313" key="1">
    <source>
        <dbReference type="EMBL" id="GED71204.1"/>
    </source>
</evidence>
<proteinExistence type="predicted"/>
<dbReference type="RefSeq" id="WP_049741529.1">
    <property type="nucleotide sequence ID" value="NZ_BJON01000020.1"/>
</dbReference>
<dbReference type="STRING" id="54915.ADS79_26945"/>
<evidence type="ECO:0008006" key="5">
    <source>
        <dbReference type="Google" id="ProtNLM"/>
    </source>
</evidence>
<reference evidence="1 4" key="3">
    <citation type="submission" date="2019-06" db="EMBL/GenBank/DDBJ databases">
        <title>Whole genome shotgun sequence of Brevibacillus reuszeri NBRC 15719.</title>
        <authorList>
            <person name="Hosoyama A."/>
            <person name="Uohara A."/>
            <person name="Ohji S."/>
            <person name="Ichikawa N."/>
        </authorList>
    </citation>
    <scope>NUCLEOTIDE SEQUENCE [LARGE SCALE GENOMIC DNA]</scope>
    <source>
        <strain evidence="1 4">NBRC 15719</strain>
    </source>
</reference>
<evidence type="ECO:0000313" key="3">
    <source>
        <dbReference type="Proteomes" id="UP000036834"/>
    </source>
</evidence>
<organism evidence="2 3">
    <name type="scientific">Brevibacillus reuszeri</name>
    <dbReference type="NCBI Taxonomy" id="54915"/>
    <lineage>
        <taxon>Bacteria</taxon>
        <taxon>Bacillati</taxon>
        <taxon>Bacillota</taxon>
        <taxon>Bacilli</taxon>
        <taxon>Bacillales</taxon>
        <taxon>Paenibacillaceae</taxon>
        <taxon>Brevibacillus</taxon>
    </lineage>
</organism>
<dbReference type="AlphaFoldDB" id="A0A0K9YLH0"/>
<comment type="caution">
    <text evidence="2">The sequence shown here is derived from an EMBL/GenBank/DDBJ whole genome shotgun (WGS) entry which is preliminary data.</text>
</comment>
<keyword evidence="4" id="KW-1185">Reference proteome</keyword>
<reference evidence="3" key="1">
    <citation type="submission" date="2015-07" db="EMBL/GenBank/DDBJ databases">
        <title>Genome sequencing project for genomic taxonomy and phylogenomics of Bacillus-like bacteria.</title>
        <authorList>
            <person name="Liu B."/>
            <person name="Wang J."/>
            <person name="Zhu Y."/>
            <person name="Liu G."/>
            <person name="Chen Q."/>
            <person name="Chen Z."/>
            <person name="Lan J."/>
            <person name="Che J."/>
            <person name="Ge C."/>
            <person name="Shi H."/>
            <person name="Pan Z."/>
            <person name="Liu X."/>
        </authorList>
    </citation>
    <scope>NUCLEOTIDE SEQUENCE [LARGE SCALE GENOMIC DNA]</scope>
    <source>
        <strain evidence="3">DSM 9887</strain>
    </source>
</reference>
<reference evidence="2" key="2">
    <citation type="submission" date="2015-07" db="EMBL/GenBank/DDBJ databases">
        <title>MeaNS - Measles Nucleotide Surveillance Program.</title>
        <authorList>
            <person name="Tran T."/>
            <person name="Druce J."/>
        </authorList>
    </citation>
    <scope>NUCLEOTIDE SEQUENCE</scope>
    <source>
        <strain evidence="2">DSM 9887</strain>
    </source>
</reference>
<evidence type="ECO:0000313" key="2">
    <source>
        <dbReference type="EMBL" id="KNB69506.1"/>
    </source>
</evidence>
<gene>
    <name evidence="2" type="ORF">ADS79_26945</name>
    <name evidence="1" type="ORF">BRE01_49060</name>
</gene>
<name>A0A0K9YLH0_9BACL</name>
<dbReference type="EMBL" id="BJON01000020">
    <property type="protein sequence ID" value="GED71204.1"/>
    <property type="molecule type" value="Genomic_DNA"/>
</dbReference>
<evidence type="ECO:0000313" key="4">
    <source>
        <dbReference type="Proteomes" id="UP000319578"/>
    </source>
</evidence>
<dbReference type="Proteomes" id="UP000036834">
    <property type="component" value="Unassembled WGS sequence"/>
</dbReference>